<feature type="domain" description="Thioester reductase (TE)" evidence="3">
    <location>
        <begin position="23"/>
        <end position="122"/>
    </location>
</feature>
<proteinExistence type="predicted"/>
<dbReference type="InterPro" id="IPR036291">
    <property type="entry name" value="NAD(P)-bd_dom_sf"/>
</dbReference>
<evidence type="ECO:0000259" key="3">
    <source>
        <dbReference type="Pfam" id="PF07993"/>
    </source>
</evidence>
<accession>A0A4Z1KMW0</accession>
<keyword evidence="1" id="KW-0596">Phosphopantetheine</keyword>
<keyword evidence="5" id="KW-1185">Reference proteome</keyword>
<gene>
    <name evidence="4" type="ORF">BPOR_0374g00060</name>
</gene>
<evidence type="ECO:0000256" key="2">
    <source>
        <dbReference type="ARBA" id="ARBA00022553"/>
    </source>
</evidence>
<dbReference type="AlphaFoldDB" id="A0A4Z1KMW0"/>
<comment type="caution">
    <text evidence="4">The sequence shown here is derived from an EMBL/GenBank/DDBJ whole genome shotgun (WGS) entry which is preliminary data.</text>
</comment>
<evidence type="ECO:0000313" key="4">
    <source>
        <dbReference type="EMBL" id="TGO85672.1"/>
    </source>
</evidence>
<keyword evidence="2" id="KW-0597">Phosphoprotein</keyword>
<dbReference type="PANTHER" id="PTHR43439:SF2">
    <property type="entry name" value="ENZYME, PUTATIVE (JCVI)-RELATED"/>
    <property type="match status" value="1"/>
</dbReference>
<evidence type="ECO:0000313" key="5">
    <source>
        <dbReference type="Proteomes" id="UP000297280"/>
    </source>
</evidence>
<sequence>MPGLSVMGYRTSSGATPENIIHPSTDPNASFVGPNGYANSKYISELLISYASDKFPPHGYKFSLAIVSRIAGPVRSKGIWEKTEWFPSLILSSIHIGCIASSLGSSLGRIDRVPVDLLADIITDLALANHVQNEGRMVQVFHPLNPNPKSWEDIREELVMDLSSISGKSIDVVPLDVWIAKVRQDVELKAGAGTILKDGELDETLKNNSAAKPLEFYEGVLGDGEESNVSEMEETKKASKVLKDLEGVKREWIAKWISEWVGI</sequence>
<dbReference type="SUPFAM" id="SSF51735">
    <property type="entry name" value="NAD(P)-binding Rossmann-fold domains"/>
    <property type="match status" value="1"/>
</dbReference>
<dbReference type="STRING" id="87229.A0A4Z1KMW0"/>
<dbReference type="Proteomes" id="UP000297280">
    <property type="component" value="Unassembled WGS sequence"/>
</dbReference>
<dbReference type="EMBL" id="PQXO01000373">
    <property type="protein sequence ID" value="TGO85672.1"/>
    <property type="molecule type" value="Genomic_DNA"/>
</dbReference>
<evidence type="ECO:0000256" key="1">
    <source>
        <dbReference type="ARBA" id="ARBA00022450"/>
    </source>
</evidence>
<dbReference type="InterPro" id="IPR051414">
    <property type="entry name" value="Adenylate-forming_Reductase"/>
</dbReference>
<dbReference type="PANTHER" id="PTHR43439">
    <property type="entry name" value="PHENYLACETATE-COENZYME A LIGASE"/>
    <property type="match status" value="1"/>
</dbReference>
<dbReference type="Pfam" id="PF07993">
    <property type="entry name" value="NAD_binding_4"/>
    <property type="match status" value="1"/>
</dbReference>
<dbReference type="Gene3D" id="3.40.50.720">
    <property type="entry name" value="NAD(P)-binding Rossmann-like Domain"/>
    <property type="match status" value="1"/>
</dbReference>
<dbReference type="InterPro" id="IPR013120">
    <property type="entry name" value="FAR_NAD-bd"/>
</dbReference>
<protein>
    <recommendedName>
        <fullName evidence="3">Thioester reductase (TE) domain-containing protein</fullName>
    </recommendedName>
</protein>
<organism evidence="4 5">
    <name type="scientific">Botrytis porri</name>
    <dbReference type="NCBI Taxonomy" id="87229"/>
    <lineage>
        <taxon>Eukaryota</taxon>
        <taxon>Fungi</taxon>
        <taxon>Dikarya</taxon>
        <taxon>Ascomycota</taxon>
        <taxon>Pezizomycotina</taxon>
        <taxon>Leotiomycetes</taxon>
        <taxon>Helotiales</taxon>
        <taxon>Sclerotiniaceae</taxon>
        <taxon>Botrytis</taxon>
    </lineage>
</organism>
<reference evidence="4 5" key="1">
    <citation type="submission" date="2017-12" db="EMBL/GenBank/DDBJ databases">
        <title>Comparative genomics of Botrytis spp.</title>
        <authorList>
            <person name="Valero-Jimenez C.A."/>
            <person name="Tapia P."/>
            <person name="Veloso J."/>
            <person name="Silva-Moreno E."/>
            <person name="Staats M."/>
            <person name="Valdes J.H."/>
            <person name="Van Kan J.A.L."/>
        </authorList>
    </citation>
    <scope>NUCLEOTIDE SEQUENCE [LARGE SCALE GENOMIC DNA]</scope>
    <source>
        <strain evidence="4 5">MUCL3349</strain>
    </source>
</reference>
<name>A0A4Z1KMW0_9HELO</name>